<evidence type="ECO:0000256" key="3">
    <source>
        <dbReference type="ARBA" id="ARBA00022448"/>
    </source>
</evidence>
<dbReference type="Pfam" id="PF23321">
    <property type="entry name" value="R1_ABCA1"/>
    <property type="match status" value="1"/>
</dbReference>
<feature type="transmembrane region" description="Helical" evidence="11">
    <location>
        <begin position="334"/>
        <end position="362"/>
    </location>
</feature>
<dbReference type="CDD" id="cd03263">
    <property type="entry name" value="ABC_subfamily_A"/>
    <property type="match status" value="2"/>
</dbReference>
<keyword evidence="7" id="KW-0067">ATP-binding</keyword>
<evidence type="ECO:0000256" key="9">
    <source>
        <dbReference type="ARBA" id="ARBA00023136"/>
    </source>
</evidence>
<evidence type="ECO:0000256" key="7">
    <source>
        <dbReference type="ARBA" id="ARBA00022840"/>
    </source>
</evidence>
<proteinExistence type="inferred from homology"/>
<evidence type="ECO:0000256" key="6">
    <source>
        <dbReference type="ARBA" id="ARBA00022741"/>
    </source>
</evidence>
<feature type="transmembrane region" description="Helical" evidence="11">
    <location>
        <begin position="1306"/>
        <end position="1328"/>
    </location>
</feature>
<dbReference type="PROSITE" id="PS50893">
    <property type="entry name" value="ABC_TRANSPORTER_2"/>
    <property type="match status" value="2"/>
</dbReference>
<sequence length="2008" mass="221493">MIGSNSWRALMWRNAIYRRRNIIGTILELALPIGFIALLVLIKSSVEDTEGFAPQVIEAEFPDTNDATLMFSYGDYVTAMQAKRVCKIDFGGEYEISGMPGRGFNWQVPFVKCDRRMCTEDGQDASPFCQYLALGVAPSSASDSVGKERAEAFRNFVHNQFPVLSSANTTSLPFGFDFVQVFDSELDLENYVTARDYRLSTDEKPTLGLAVVWDGTDGGTDSYSYTIRLNGTNFPNPEDQTQPGTSTTPPTDKDFDHFAKNDESCPRLPGSPRVGAKAESCTRRYMINGVLPTQRLIHDFIFQDSNAKDAGYFVAEHGVRFAPFPSKEYVSEGFYAAIAAWVPLLVTLGILYPVASMTRYIVLEKQNRQKELMKMMGIQENDIGSSWYMSFLIFHIFTAVGCGAVTKLFYPKSSIDLLIIFWVLSFTSLISMCFFLASFFTQATRATLVGLMFTFGGYFITLFVDYQADPSSTLMAASLHPTAAFGFGLQEIGRLEDAGVGLIWNTVDVTDSPSGFTFNNTLSILLVDTILYAMLGWYTNRVIPGEFGRTLPFHFPFTKAYWLPGSVAPGTSTDAIPENSALHSEPVSKTLKDQAKEGKSIEIRNLRKHFGDKIAVDGLNLSMYRGQCTALLGHNGAGKTTTLNMLTGMMAATDGYAIVAGKDVRTQMAEIRQEIGICLQHDCIFDNLTVKEHIQFFAMVKGLYKKSTSKEAEEKIKSSIQDVALWDKRNTYSKNLSGGMKRKLSVAIAFCGDSKTVFLDEPTSGMDPFSRRFTWNVIRQYREGRCIILTTHFMDEADILGDRIAIMAEGQLRCVGSSLYLKKSYGVGYNLTIEMHNEGDNAADVESTVKEIVTSDVSGATILSNIGTEMNFQLPIGSSSGFVSMLTKLDDEIAKGDVANYGLGITTLEEVFLLVARGDSAEKTDMTMSERNLADDENLEDIRKIKLEEDLFGTHIGALFRKRAANFKRDKKAWMCSTILPSLFVLAGFLIVKYSSSVQEFEPIDLTLDTFNDQVSESPRNPITINSASIFQCQPGRCAYDSEFFEEETTNETYSYCGYHTNIGNNSTCSGGEPTDDIPNMLKDYGSEAVYASGESVLQSSRSIIDTAEMFAASQYGGIYFTSNDASTVQINQNSVAGSGPDLEALLAMFGGDLDALLSQFGGGNFTDRQDLLSQLGSFNQTVLEDLLSQFGGLDGLTNGGTSNGTDFGDLLSQNLTYGDLVEASCLRQQDDYRNPISCSLYRGLGYLIRYNFTAIHAAPIFQATADEAIIRHALNNSAFKINPSIFPLPLTQFERVTQQNDDAGVPWFLIVFGFPFITGSFATFVVAERESKSKHLQTVAGVKPMAYWLSTWLWDVANYLIPMTITIILLFAFETEAFTKTEHDVVYGVITLLVLFGPAAASFTYCTTFLFKSPSVCNLVVIISNFLVGYAGAVACFVLRLIGDNPFQRDEDLYKAAIITEWVLRFFPSFSLSKGLFYILFIDQFHQLKGEEFNVWHKDMILFEVIFLAWQSIGYLLLAVAIDSLSSNPRAVSIWRNIFCCRWMSSSYTAQSINGEIDEDDDVMAEQNRVLDGDTANAAIVLKELTKTFDNGLTAVNKLSFAIPPGQCFGLLGINGAGKTTTMSILTAEFPPSGGDAMLAGYSVLRQPEKTRRMVGYCPQFDAHFFNMTGREHLQLYASIKGVPSSKIPAVVASKLREVGLSDDDSNKLSSKYSGGMKRRLSLACATVGQPQLLFLDECSTGVDPVARREIWQMISNMVSNRNLAVEDRPSVILTTHSMEECEALCPRIGIMAAGRLKCLGSAQHLKSKFGQGYQVEMKIQNVDTRDEDFASNLASISTSVGADSPSPVVADADVDQEQAIADSAPLEEGAILKLDQVMVALQSLTGDDFLTSKLNANDPAGYTILKDASAEGVSLTSLAYFATAELRMKKLHSFVQEHYPQNVLRERQDTKSRYEVSSEGVKIANIFGDIEENKGELKVAEYSVSQTSLEQVFNMHAAEAASRLES</sequence>
<evidence type="ECO:0000256" key="11">
    <source>
        <dbReference type="SAM" id="Phobius"/>
    </source>
</evidence>
<dbReference type="InterPro" id="IPR017871">
    <property type="entry name" value="ABC_transporter-like_CS"/>
</dbReference>
<dbReference type="GO" id="GO:0005524">
    <property type="term" value="F:ATP binding"/>
    <property type="evidence" value="ECO:0007669"/>
    <property type="project" value="UniProtKB-KW"/>
</dbReference>
<feature type="transmembrane region" description="Helical" evidence="11">
    <location>
        <begin position="1348"/>
        <end position="1374"/>
    </location>
</feature>
<feature type="transmembrane region" description="Helical" evidence="11">
    <location>
        <begin position="446"/>
        <end position="464"/>
    </location>
</feature>
<dbReference type="InterPro" id="IPR056264">
    <property type="entry name" value="R2_ABCA1-4-like"/>
</dbReference>
<evidence type="ECO:0000313" key="13">
    <source>
        <dbReference type="EMBL" id="CAJ1944210.1"/>
    </source>
</evidence>
<comment type="similarity">
    <text evidence="2">Belongs to the ABC transporter superfamily. ABCA family.</text>
</comment>
<comment type="caution">
    <text evidence="13">The sequence shown here is derived from an EMBL/GenBank/DDBJ whole genome shotgun (WGS) entry which is preliminary data.</text>
</comment>
<evidence type="ECO:0000256" key="8">
    <source>
        <dbReference type="ARBA" id="ARBA00022989"/>
    </source>
</evidence>
<accession>A0AAD2CUY7</accession>
<dbReference type="GO" id="GO:0016020">
    <property type="term" value="C:membrane"/>
    <property type="evidence" value="ECO:0007669"/>
    <property type="project" value="UniProtKB-SubCell"/>
</dbReference>
<keyword evidence="9 11" id="KW-0472">Membrane</keyword>
<name>A0AAD2CUY7_9STRA</name>
<comment type="subcellular location">
    <subcellularLocation>
        <location evidence="1">Membrane</location>
        <topology evidence="1">Multi-pass membrane protein</topology>
    </subcellularLocation>
</comment>
<feature type="transmembrane region" description="Helical" evidence="11">
    <location>
        <begin position="1420"/>
        <end position="1443"/>
    </location>
</feature>
<keyword evidence="8 11" id="KW-1133">Transmembrane helix</keyword>
<dbReference type="Gene3D" id="3.40.50.300">
    <property type="entry name" value="P-loop containing nucleotide triphosphate hydrolases"/>
    <property type="match status" value="2"/>
</dbReference>
<dbReference type="SUPFAM" id="SSF52540">
    <property type="entry name" value="P-loop containing nucleoside triphosphate hydrolases"/>
    <property type="match status" value="2"/>
</dbReference>
<evidence type="ECO:0000259" key="12">
    <source>
        <dbReference type="PROSITE" id="PS50893"/>
    </source>
</evidence>
<keyword evidence="6" id="KW-0547">Nucleotide-binding</keyword>
<reference evidence="13" key="1">
    <citation type="submission" date="2023-08" db="EMBL/GenBank/DDBJ databases">
        <authorList>
            <person name="Audoor S."/>
            <person name="Bilcke G."/>
        </authorList>
    </citation>
    <scope>NUCLEOTIDE SEQUENCE</scope>
</reference>
<evidence type="ECO:0000313" key="14">
    <source>
        <dbReference type="Proteomes" id="UP001295423"/>
    </source>
</evidence>
<dbReference type="Proteomes" id="UP001295423">
    <property type="component" value="Unassembled WGS sequence"/>
</dbReference>
<dbReference type="GO" id="GO:0005319">
    <property type="term" value="F:lipid transporter activity"/>
    <property type="evidence" value="ECO:0007669"/>
    <property type="project" value="TreeGrafter"/>
</dbReference>
<evidence type="ECO:0000256" key="5">
    <source>
        <dbReference type="ARBA" id="ARBA00022737"/>
    </source>
</evidence>
<evidence type="ECO:0000256" key="2">
    <source>
        <dbReference type="ARBA" id="ARBA00008869"/>
    </source>
</evidence>
<feature type="transmembrane region" description="Helical" evidence="11">
    <location>
        <begin position="1502"/>
        <end position="1523"/>
    </location>
</feature>
<dbReference type="EMBL" id="CAKOGP040001224">
    <property type="protein sequence ID" value="CAJ1944210.1"/>
    <property type="molecule type" value="Genomic_DNA"/>
</dbReference>
<feature type="transmembrane region" description="Helical" evidence="11">
    <location>
        <begin position="383"/>
        <end position="406"/>
    </location>
</feature>
<dbReference type="FunFam" id="3.40.50.300:FF:000298">
    <property type="entry name" value="ATP-binding cassette sub-family A member 12"/>
    <property type="match status" value="1"/>
</dbReference>
<feature type="region of interest" description="Disordered" evidence="10">
    <location>
        <begin position="231"/>
        <end position="253"/>
    </location>
</feature>
<dbReference type="SMART" id="SM00382">
    <property type="entry name" value="AAA"/>
    <property type="match status" value="2"/>
</dbReference>
<dbReference type="InterPro" id="IPR003593">
    <property type="entry name" value="AAA+_ATPase"/>
</dbReference>
<evidence type="ECO:0000256" key="10">
    <source>
        <dbReference type="SAM" id="MobiDB-lite"/>
    </source>
</evidence>
<feature type="transmembrane region" description="Helical" evidence="11">
    <location>
        <begin position="1463"/>
        <end position="1482"/>
    </location>
</feature>
<dbReference type="InterPro" id="IPR013525">
    <property type="entry name" value="ABC2_TM"/>
</dbReference>
<dbReference type="InterPro" id="IPR026082">
    <property type="entry name" value="ABCA"/>
</dbReference>
<dbReference type="PROSITE" id="PS00211">
    <property type="entry name" value="ABC_TRANSPORTER_1"/>
    <property type="match status" value="2"/>
</dbReference>
<keyword evidence="5" id="KW-0677">Repeat</keyword>
<evidence type="ECO:0000256" key="1">
    <source>
        <dbReference type="ARBA" id="ARBA00004141"/>
    </source>
</evidence>
<feature type="transmembrane region" description="Helical" evidence="11">
    <location>
        <begin position="21"/>
        <end position="42"/>
    </location>
</feature>
<dbReference type="PANTHER" id="PTHR19229:SF36">
    <property type="entry name" value="ATP-BINDING CASSETTE SUB-FAMILY A MEMBER 2"/>
    <property type="match status" value="1"/>
</dbReference>
<dbReference type="Pfam" id="PF00005">
    <property type="entry name" value="ABC_tran"/>
    <property type="match status" value="2"/>
</dbReference>
<dbReference type="PANTHER" id="PTHR19229">
    <property type="entry name" value="ATP-BINDING CASSETTE TRANSPORTER SUBFAMILY A ABCA"/>
    <property type="match status" value="1"/>
</dbReference>
<dbReference type="Pfam" id="PF12698">
    <property type="entry name" value="ABC2_membrane_3"/>
    <property type="match status" value="2"/>
</dbReference>
<dbReference type="InterPro" id="IPR003439">
    <property type="entry name" value="ABC_transporter-like_ATP-bd"/>
</dbReference>
<organism evidence="13 14">
    <name type="scientific">Cylindrotheca closterium</name>
    <dbReference type="NCBI Taxonomy" id="2856"/>
    <lineage>
        <taxon>Eukaryota</taxon>
        <taxon>Sar</taxon>
        <taxon>Stramenopiles</taxon>
        <taxon>Ochrophyta</taxon>
        <taxon>Bacillariophyta</taxon>
        <taxon>Bacillariophyceae</taxon>
        <taxon>Bacillariophycidae</taxon>
        <taxon>Bacillariales</taxon>
        <taxon>Bacillariaceae</taxon>
        <taxon>Cylindrotheca</taxon>
    </lineage>
</organism>
<dbReference type="FunFam" id="3.40.50.300:FF:000335">
    <property type="entry name" value="ATP binding cassette subfamily A member 5"/>
    <property type="match status" value="1"/>
</dbReference>
<feature type="domain" description="ABC transporter" evidence="12">
    <location>
        <begin position="1581"/>
        <end position="1820"/>
    </location>
</feature>
<dbReference type="InterPro" id="IPR027417">
    <property type="entry name" value="P-loop_NTPase"/>
</dbReference>
<gene>
    <name evidence="13" type="ORF">CYCCA115_LOCUS8774</name>
</gene>
<keyword evidence="4 11" id="KW-0812">Transmembrane</keyword>
<dbReference type="GO" id="GO:0140359">
    <property type="term" value="F:ABC-type transporter activity"/>
    <property type="evidence" value="ECO:0007669"/>
    <property type="project" value="InterPro"/>
</dbReference>
<keyword evidence="14" id="KW-1185">Reference proteome</keyword>
<feature type="transmembrane region" description="Helical" evidence="11">
    <location>
        <begin position="1386"/>
        <end position="1408"/>
    </location>
</feature>
<evidence type="ECO:0000256" key="4">
    <source>
        <dbReference type="ARBA" id="ARBA00022692"/>
    </source>
</evidence>
<feature type="domain" description="ABC transporter" evidence="12">
    <location>
        <begin position="601"/>
        <end position="834"/>
    </location>
</feature>
<feature type="compositionally biased region" description="Low complexity" evidence="10">
    <location>
        <begin position="240"/>
        <end position="250"/>
    </location>
</feature>
<keyword evidence="3" id="KW-0813">Transport</keyword>
<dbReference type="GO" id="GO:0016887">
    <property type="term" value="F:ATP hydrolysis activity"/>
    <property type="evidence" value="ECO:0007669"/>
    <property type="project" value="InterPro"/>
</dbReference>
<feature type="transmembrane region" description="Helical" evidence="11">
    <location>
        <begin position="418"/>
        <end position="439"/>
    </location>
</feature>
<protein>
    <recommendedName>
        <fullName evidence="12">ABC transporter domain-containing protein</fullName>
    </recommendedName>
</protein>